<dbReference type="SMART" id="SM01002">
    <property type="entry name" value="AlaDh_PNT_C"/>
    <property type="match status" value="1"/>
</dbReference>
<dbReference type="InterPro" id="IPR007698">
    <property type="entry name" value="AlaDH/PNT_NAD(H)-bd"/>
</dbReference>
<feature type="domain" description="Alanine dehydrogenase/pyridine nucleotide transhydrogenase NAD(H)-binding" evidence="2">
    <location>
        <begin position="14"/>
        <end position="216"/>
    </location>
</feature>
<keyword evidence="4" id="KW-1185">Reference proteome</keyword>
<evidence type="ECO:0000259" key="2">
    <source>
        <dbReference type="SMART" id="SM01002"/>
    </source>
</evidence>
<dbReference type="InterPro" id="IPR051168">
    <property type="entry name" value="AASS"/>
</dbReference>
<dbReference type="PANTHER" id="PTHR11133:SF22">
    <property type="entry name" value="ALPHA-AMINOADIPIC SEMIALDEHYDE SYNTHASE, MITOCHONDRIAL"/>
    <property type="match status" value="1"/>
</dbReference>
<proteinExistence type="predicted"/>
<evidence type="ECO:0000313" key="4">
    <source>
        <dbReference type="Proteomes" id="UP001165941"/>
    </source>
</evidence>
<dbReference type="EMBL" id="PGGH01343542">
    <property type="protein sequence ID" value="NIG61701.1"/>
    <property type="molecule type" value="Genomic_DNA"/>
</dbReference>
<organism evidence="3 4">
    <name type="scientific">Pontoporia blainvillei</name>
    <name type="common">Franciscana</name>
    <name type="synonym">Delphinus blainvillei</name>
    <dbReference type="NCBI Taxonomy" id="48723"/>
    <lineage>
        <taxon>Eukaryota</taxon>
        <taxon>Metazoa</taxon>
        <taxon>Chordata</taxon>
        <taxon>Craniata</taxon>
        <taxon>Vertebrata</taxon>
        <taxon>Euteleostomi</taxon>
        <taxon>Mammalia</taxon>
        <taxon>Eutheria</taxon>
        <taxon>Laurasiatheria</taxon>
        <taxon>Artiodactyla</taxon>
        <taxon>Whippomorpha</taxon>
        <taxon>Cetacea</taxon>
        <taxon>Odontoceti</taxon>
        <taxon>Pontoporiidae</taxon>
        <taxon>Pontoporia</taxon>
    </lineage>
</organism>
<sequence length="248" mass="27647">MAHNYRNSGQAVQAVRDTGYEISLGLMPKSIGPLTFVFTGTGNVSKGAQEIFNELPCEYVEPHELKEVSQNGDLRKVYGTVLSRHHHLVRKTDGIYDPVEYDKYPERYISRFNTDIAPYTTCLINGIYWEQNTPRLLTRQDAQSLLAPGKSSVAGVEGCPALPHKLVAICDISADTGGSIEFMTECTTIEHPFCMYDADQHIIHDSVEGSGILMCSIDNLPAQLPIESTEYFGDMLYPYVEEMKSVVK</sequence>
<protein>
    <submittedName>
        <fullName evidence="3">Alpha-aminoadipic semialdehyde synthase, mitochondrial-like</fullName>
    </submittedName>
</protein>
<accession>A0ABX0S9A2</accession>
<dbReference type="SUPFAM" id="SSF52283">
    <property type="entry name" value="Formate/glycerate dehydrogenase catalytic domain-like"/>
    <property type="match status" value="1"/>
</dbReference>
<keyword evidence="1" id="KW-0560">Oxidoreductase</keyword>
<evidence type="ECO:0000256" key="1">
    <source>
        <dbReference type="ARBA" id="ARBA00023002"/>
    </source>
</evidence>
<gene>
    <name evidence="3" type="ORF">BU61_10778</name>
</gene>
<reference evidence="3" key="1">
    <citation type="submission" date="2018-05" db="EMBL/GenBank/DDBJ databases">
        <authorList>
            <person name="Pedro S.L.S."/>
            <person name="Freitas R.C."/>
            <person name="Barreto A.S."/>
            <person name="Lima A.O.S."/>
        </authorList>
    </citation>
    <scope>NUCLEOTIDE SEQUENCE</scope>
    <source>
        <strain evidence="3">BP203</strain>
        <tissue evidence="3">Muscle</tissue>
    </source>
</reference>
<name>A0ABX0S9A2_PONBL</name>
<dbReference type="Proteomes" id="UP001165941">
    <property type="component" value="Unassembled WGS sequence"/>
</dbReference>
<evidence type="ECO:0000313" key="3">
    <source>
        <dbReference type="EMBL" id="NIG61701.1"/>
    </source>
</evidence>
<dbReference type="Gene3D" id="3.40.50.720">
    <property type="entry name" value="NAD(P)-binding Rossmann-like Domain"/>
    <property type="match status" value="1"/>
</dbReference>
<comment type="caution">
    <text evidence="3">The sequence shown here is derived from an EMBL/GenBank/DDBJ whole genome shotgun (WGS) entry which is preliminary data.</text>
</comment>
<dbReference type="PANTHER" id="PTHR11133">
    <property type="entry name" value="SACCHAROPINE DEHYDROGENASE"/>
    <property type="match status" value="1"/>
</dbReference>